<evidence type="ECO:0000256" key="4">
    <source>
        <dbReference type="ARBA" id="ARBA00023163"/>
    </source>
</evidence>
<dbReference type="GO" id="GO:0003700">
    <property type="term" value="F:DNA-binding transcription factor activity"/>
    <property type="evidence" value="ECO:0007669"/>
    <property type="project" value="InterPro"/>
</dbReference>
<dbReference type="EMBL" id="QFDK01000009">
    <property type="protein sequence ID" value="TOZ03424.1"/>
    <property type="molecule type" value="Genomic_DNA"/>
</dbReference>
<dbReference type="InterPro" id="IPR036388">
    <property type="entry name" value="WH-like_DNA-bd_sf"/>
</dbReference>
<evidence type="ECO:0000313" key="6">
    <source>
        <dbReference type="EMBL" id="TOZ03424.1"/>
    </source>
</evidence>
<dbReference type="GO" id="GO:0003677">
    <property type="term" value="F:DNA binding"/>
    <property type="evidence" value="ECO:0007669"/>
    <property type="project" value="UniProtKB-KW"/>
</dbReference>
<keyword evidence="4" id="KW-0804">Transcription</keyword>
<dbReference type="Proteomes" id="UP000785759">
    <property type="component" value="Unassembled WGS sequence"/>
</dbReference>
<dbReference type="RefSeq" id="WP_110139622.1">
    <property type="nucleotide sequence ID" value="NZ_CP021456.1"/>
</dbReference>
<accession>A0AAJ5FI57</accession>
<feature type="domain" description="HTH lysR-type" evidence="5">
    <location>
        <begin position="1"/>
        <end position="58"/>
    </location>
</feature>
<evidence type="ECO:0000256" key="1">
    <source>
        <dbReference type="ARBA" id="ARBA00009437"/>
    </source>
</evidence>
<dbReference type="PANTHER" id="PTHR30346">
    <property type="entry name" value="TRANSCRIPTIONAL DUAL REGULATOR HCAR-RELATED"/>
    <property type="match status" value="1"/>
</dbReference>
<dbReference type="PROSITE" id="PS50931">
    <property type="entry name" value="HTH_LYSR"/>
    <property type="match status" value="1"/>
</dbReference>
<evidence type="ECO:0000259" key="5">
    <source>
        <dbReference type="PROSITE" id="PS50931"/>
    </source>
</evidence>
<protein>
    <submittedName>
        <fullName evidence="6">LysR family transcriptional regulator</fullName>
    </submittedName>
</protein>
<dbReference type="Gene3D" id="3.40.190.290">
    <property type="match status" value="1"/>
</dbReference>
<dbReference type="Pfam" id="PF03466">
    <property type="entry name" value="LysR_substrate"/>
    <property type="match status" value="1"/>
</dbReference>
<evidence type="ECO:0000256" key="2">
    <source>
        <dbReference type="ARBA" id="ARBA00023015"/>
    </source>
</evidence>
<proteinExistence type="inferred from homology"/>
<dbReference type="InterPro" id="IPR036390">
    <property type="entry name" value="WH_DNA-bd_sf"/>
</dbReference>
<comment type="similarity">
    <text evidence="1">Belongs to the LysR transcriptional regulatory family.</text>
</comment>
<dbReference type="PANTHER" id="PTHR30346:SF28">
    <property type="entry name" value="HTH-TYPE TRANSCRIPTIONAL REGULATOR CYNR"/>
    <property type="match status" value="1"/>
</dbReference>
<dbReference type="InterPro" id="IPR005119">
    <property type="entry name" value="LysR_subst-bd"/>
</dbReference>
<dbReference type="SUPFAM" id="SSF53850">
    <property type="entry name" value="Periplasmic binding protein-like II"/>
    <property type="match status" value="1"/>
</dbReference>
<sequence length="298" mass="34044">MEERQLVLFVETAQFGSFQKTAEFNLMSQRAVSKRISALETEIGATLFDRQKNKINLTAAGKHFLTRATELLNTMRMTTYEVQQFTQQAKEQFNVGYFSPFEGVLLRMALLDLPTTTNFMIEEAGIEHLISDVLLKKIDCAVIIDNPLFNAKIDQTDLESVTLVTDHMTLGLSPDLITDQTDSPADYLAKFPVIYYSSEESTYLEEVFKSSIGQLADTFNARRVNSYEQMQLLVGMGKAISFYPTELIKYLATPYDHITYLSLDGVTTAHSEFKLIYHHGNHQPLIKQIQRYFDTHQF</sequence>
<dbReference type="AlphaFoldDB" id="A0AAJ5FI57"/>
<reference evidence="6" key="1">
    <citation type="submission" date="2018-05" db="EMBL/GenBank/DDBJ databases">
        <title>Genome Comparison of Lactic Acid Bacteria Isolated from non-Wheat Sourdough.</title>
        <authorList>
            <person name="Rice T."/>
            <person name="Axel C."/>
            <person name="Lynch K.M."/>
            <person name="Benz C."/>
            <person name="Arendt E.K."/>
            <person name="Coffey A."/>
        </authorList>
    </citation>
    <scope>NUCLEOTIDE SEQUENCE</scope>
    <source>
        <strain evidence="6">TR055</strain>
    </source>
</reference>
<evidence type="ECO:0000313" key="7">
    <source>
        <dbReference type="Proteomes" id="UP000785759"/>
    </source>
</evidence>
<dbReference type="Pfam" id="PF00126">
    <property type="entry name" value="HTH_1"/>
    <property type="match status" value="1"/>
</dbReference>
<evidence type="ECO:0000256" key="3">
    <source>
        <dbReference type="ARBA" id="ARBA00023125"/>
    </source>
</evidence>
<keyword evidence="3" id="KW-0238">DNA-binding</keyword>
<gene>
    <name evidence="6" type="ORF">DIS17_09165</name>
</gene>
<name>A0AAJ5FI57_LEVBR</name>
<dbReference type="SUPFAM" id="SSF46785">
    <property type="entry name" value="Winged helix' DNA-binding domain"/>
    <property type="match status" value="1"/>
</dbReference>
<keyword evidence="2" id="KW-0805">Transcription regulation</keyword>
<dbReference type="GO" id="GO:0032993">
    <property type="term" value="C:protein-DNA complex"/>
    <property type="evidence" value="ECO:0007669"/>
    <property type="project" value="TreeGrafter"/>
</dbReference>
<comment type="caution">
    <text evidence="6">The sequence shown here is derived from an EMBL/GenBank/DDBJ whole genome shotgun (WGS) entry which is preliminary data.</text>
</comment>
<dbReference type="InterPro" id="IPR000847">
    <property type="entry name" value="LysR_HTH_N"/>
</dbReference>
<organism evidence="6 7">
    <name type="scientific">Levilactobacillus brevis</name>
    <name type="common">Lactobacillus brevis</name>
    <dbReference type="NCBI Taxonomy" id="1580"/>
    <lineage>
        <taxon>Bacteria</taxon>
        <taxon>Bacillati</taxon>
        <taxon>Bacillota</taxon>
        <taxon>Bacilli</taxon>
        <taxon>Lactobacillales</taxon>
        <taxon>Lactobacillaceae</taxon>
        <taxon>Levilactobacillus</taxon>
    </lineage>
</organism>
<dbReference type="Gene3D" id="1.10.10.10">
    <property type="entry name" value="Winged helix-like DNA-binding domain superfamily/Winged helix DNA-binding domain"/>
    <property type="match status" value="1"/>
</dbReference>